<dbReference type="AlphaFoldDB" id="A0A7X2ZA59"/>
<evidence type="ECO:0000259" key="3">
    <source>
        <dbReference type="Pfam" id="PF01408"/>
    </source>
</evidence>
<dbReference type="PANTHER" id="PTHR42840:SF3">
    <property type="entry name" value="BINDING ROSSMANN FOLD OXIDOREDUCTASE, PUTATIVE (AFU_ORTHOLOGUE AFUA_2G10240)-RELATED"/>
    <property type="match status" value="1"/>
</dbReference>
<organism evidence="5 6">
    <name type="scientific">Paenibacillus validus</name>
    <dbReference type="NCBI Taxonomy" id="44253"/>
    <lineage>
        <taxon>Bacteria</taxon>
        <taxon>Bacillati</taxon>
        <taxon>Bacillota</taxon>
        <taxon>Bacilli</taxon>
        <taxon>Bacillales</taxon>
        <taxon>Paenibacillaceae</taxon>
        <taxon>Paenibacillus</taxon>
    </lineage>
</organism>
<proteinExistence type="inferred from homology"/>
<dbReference type="RefSeq" id="WP_141336418.1">
    <property type="nucleotide sequence ID" value="NZ_WNZX01000007.1"/>
</dbReference>
<dbReference type="EC" id="1.1.1.18" evidence="5"/>
<dbReference type="InterPro" id="IPR030827">
    <property type="entry name" value="Myo_inos_IolG"/>
</dbReference>
<dbReference type="Pfam" id="PF01408">
    <property type="entry name" value="GFO_IDH_MocA"/>
    <property type="match status" value="1"/>
</dbReference>
<dbReference type="Pfam" id="PF22725">
    <property type="entry name" value="GFO_IDH_MocA_C3"/>
    <property type="match status" value="1"/>
</dbReference>
<dbReference type="GO" id="GO:0050112">
    <property type="term" value="F:inositol 2-dehydrogenase (NAD+) activity"/>
    <property type="evidence" value="ECO:0007669"/>
    <property type="project" value="UniProtKB-EC"/>
</dbReference>
<gene>
    <name evidence="5" type="primary">iolG</name>
    <name evidence="5" type="ORF">GNP93_10810</name>
</gene>
<dbReference type="FunFam" id="3.30.360.10:FF:000023">
    <property type="entry name" value="Inositol 2-dehydrogenase"/>
    <property type="match status" value="1"/>
</dbReference>
<evidence type="ECO:0000256" key="2">
    <source>
        <dbReference type="ARBA" id="ARBA00023002"/>
    </source>
</evidence>
<name>A0A7X2ZA59_9BACL</name>
<dbReference type="Gene3D" id="3.30.360.10">
    <property type="entry name" value="Dihydrodipicolinate Reductase, domain 2"/>
    <property type="match status" value="1"/>
</dbReference>
<sequence length="349" mass="38144">MNKIRIGIIGAGRIGKIHADNLLRLPQAEIAAVSDLFAGPELEAWAADRGIARVTKDSGDIIADPQIDAIFICSTTDTHVPLIKQAAQAGKHIFCEKPVSMDIHQTVEALEAVRQAGVKLQIGFNRRFDHNFKRVREHVQGGTIGDPHIVKITSRDPNPPHPDYIKVSGGIFMDMMIHDFDMARYVSGSEVEEVYAQGNVLINPVIGELGDLDTAIVTLRFANGALGVIDNSRQAVYGYDQRVEVFGSKGSVAVSNDHPNTAEISTAEGIVRDKPLHFFLERYNAAYIEETQLFIESLTNGSPLIVDGNDGLQAELIALSAKLSYKLGRPVKTAEAIRLLESEQLKETV</sequence>
<accession>A0A7X2ZA59</accession>
<dbReference type="PANTHER" id="PTHR42840">
    <property type="entry name" value="NAD(P)-BINDING ROSSMANN-FOLD SUPERFAMILY PROTEIN-RELATED"/>
    <property type="match status" value="1"/>
</dbReference>
<dbReference type="NCBIfam" id="TIGR04380">
    <property type="entry name" value="myo_inos_iolG"/>
    <property type="match status" value="1"/>
</dbReference>
<evidence type="ECO:0000313" key="5">
    <source>
        <dbReference type="EMBL" id="MUG71174.1"/>
    </source>
</evidence>
<keyword evidence="6" id="KW-1185">Reference proteome</keyword>
<dbReference type="InterPro" id="IPR055170">
    <property type="entry name" value="GFO_IDH_MocA-like_dom"/>
</dbReference>
<dbReference type="EMBL" id="WNZX01000007">
    <property type="protein sequence ID" value="MUG71174.1"/>
    <property type="molecule type" value="Genomic_DNA"/>
</dbReference>
<dbReference type="SUPFAM" id="SSF55347">
    <property type="entry name" value="Glyceraldehyde-3-phosphate dehydrogenase-like, C-terminal domain"/>
    <property type="match status" value="1"/>
</dbReference>
<dbReference type="Proteomes" id="UP000450917">
    <property type="component" value="Unassembled WGS sequence"/>
</dbReference>
<dbReference type="GO" id="GO:0000166">
    <property type="term" value="F:nucleotide binding"/>
    <property type="evidence" value="ECO:0007669"/>
    <property type="project" value="InterPro"/>
</dbReference>
<dbReference type="SUPFAM" id="SSF51735">
    <property type="entry name" value="NAD(P)-binding Rossmann-fold domains"/>
    <property type="match status" value="1"/>
</dbReference>
<evidence type="ECO:0000259" key="4">
    <source>
        <dbReference type="Pfam" id="PF22725"/>
    </source>
</evidence>
<dbReference type="InterPro" id="IPR036291">
    <property type="entry name" value="NAD(P)-bd_dom_sf"/>
</dbReference>
<comment type="similarity">
    <text evidence="1">Belongs to the Gfo/Idh/MocA family.</text>
</comment>
<evidence type="ECO:0000313" key="6">
    <source>
        <dbReference type="Proteomes" id="UP000450917"/>
    </source>
</evidence>
<dbReference type="InterPro" id="IPR000683">
    <property type="entry name" value="Gfo/Idh/MocA-like_OxRdtase_N"/>
</dbReference>
<comment type="caution">
    <text evidence="5">The sequence shown here is derived from an EMBL/GenBank/DDBJ whole genome shotgun (WGS) entry which is preliminary data.</text>
</comment>
<protein>
    <submittedName>
        <fullName evidence="5">Inositol 2-dehydrogenase</fullName>
        <ecNumber evidence="5">1.1.1.18</ecNumber>
    </submittedName>
</protein>
<feature type="domain" description="Gfo/Idh/MocA-like oxidoreductase N-terminal" evidence="3">
    <location>
        <begin position="4"/>
        <end position="124"/>
    </location>
</feature>
<evidence type="ECO:0000256" key="1">
    <source>
        <dbReference type="ARBA" id="ARBA00010928"/>
    </source>
</evidence>
<keyword evidence="2 5" id="KW-0560">Oxidoreductase</keyword>
<reference evidence="5 6" key="1">
    <citation type="submission" date="2019-11" db="EMBL/GenBank/DDBJ databases">
        <title>Draft genome sequences of five Paenibacillus species of dairy origin.</title>
        <authorList>
            <person name="Olajide A.M."/>
            <person name="Chen S."/>
            <person name="Lapointe G."/>
        </authorList>
    </citation>
    <scope>NUCLEOTIDE SEQUENCE [LARGE SCALE GENOMIC DNA]</scope>
    <source>
        <strain evidence="5 6">2CS3</strain>
    </source>
</reference>
<dbReference type="Gene3D" id="3.40.50.720">
    <property type="entry name" value="NAD(P)-binding Rossmann-like Domain"/>
    <property type="match status" value="1"/>
</dbReference>
<feature type="domain" description="GFO/IDH/MocA-like oxidoreductase" evidence="4">
    <location>
        <begin position="132"/>
        <end position="252"/>
    </location>
</feature>